<organism evidence="1 2">
    <name type="scientific">Streptomyces mordarskii</name>
    <dbReference type="NCBI Taxonomy" id="1226758"/>
    <lineage>
        <taxon>Bacteria</taxon>
        <taxon>Bacillati</taxon>
        <taxon>Actinomycetota</taxon>
        <taxon>Actinomycetes</taxon>
        <taxon>Kitasatosporales</taxon>
        <taxon>Streptomycetaceae</taxon>
        <taxon>Streptomyces</taxon>
    </lineage>
</organism>
<protein>
    <submittedName>
        <fullName evidence="1">Uncharacterized protein</fullName>
    </submittedName>
</protein>
<evidence type="ECO:0000313" key="2">
    <source>
        <dbReference type="Proteomes" id="UP001501576"/>
    </source>
</evidence>
<evidence type="ECO:0000313" key="1">
    <source>
        <dbReference type="EMBL" id="GAA0551501.1"/>
    </source>
</evidence>
<name>A0ABP3NR32_9ACTN</name>
<comment type="caution">
    <text evidence="1">The sequence shown here is derived from an EMBL/GenBank/DDBJ whole genome shotgun (WGS) entry which is preliminary data.</text>
</comment>
<proteinExistence type="predicted"/>
<accession>A0ABP3NR32</accession>
<dbReference type="Proteomes" id="UP001501576">
    <property type="component" value="Unassembled WGS sequence"/>
</dbReference>
<sequence length="61" mass="6577">MRAIGERVVHGGGRGALDLIGIDILHGRASTFKITCGLKDPTTALDGDHFPRLARPRISLR</sequence>
<dbReference type="EMBL" id="BAAABZ010000059">
    <property type="protein sequence ID" value="GAA0551501.1"/>
    <property type="molecule type" value="Genomic_DNA"/>
</dbReference>
<keyword evidence="2" id="KW-1185">Reference proteome</keyword>
<reference evidence="2" key="1">
    <citation type="journal article" date="2019" name="Int. J. Syst. Evol. Microbiol.">
        <title>The Global Catalogue of Microorganisms (GCM) 10K type strain sequencing project: providing services to taxonomists for standard genome sequencing and annotation.</title>
        <authorList>
            <consortium name="The Broad Institute Genomics Platform"/>
            <consortium name="The Broad Institute Genome Sequencing Center for Infectious Disease"/>
            <person name="Wu L."/>
            <person name="Ma J."/>
        </authorList>
    </citation>
    <scope>NUCLEOTIDE SEQUENCE [LARGE SCALE GENOMIC DNA]</scope>
    <source>
        <strain evidence="2">JCM 5052</strain>
    </source>
</reference>
<gene>
    <name evidence="1" type="ORF">GCM10010390_62220</name>
</gene>